<keyword evidence="3" id="KW-1185">Reference proteome</keyword>
<feature type="region of interest" description="Disordered" evidence="1">
    <location>
        <begin position="1"/>
        <end position="55"/>
    </location>
</feature>
<dbReference type="Proteomes" id="UP001189429">
    <property type="component" value="Unassembled WGS sequence"/>
</dbReference>
<feature type="non-terminal residue" evidence="2">
    <location>
        <position position="81"/>
    </location>
</feature>
<organism evidence="2 3">
    <name type="scientific">Prorocentrum cordatum</name>
    <dbReference type="NCBI Taxonomy" id="2364126"/>
    <lineage>
        <taxon>Eukaryota</taxon>
        <taxon>Sar</taxon>
        <taxon>Alveolata</taxon>
        <taxon>Dinophyceae</taxon>
        <taxon>Prorocentrales</taxon>
        <taxon>Prorocentraceae</taxon>
        <taxon>Prorocentrum</taxon>
    </lineage>
</organism>
<gene>
    <name evidence="2" type="ORF">PCOR1329_LOCUS26085</name>
</gene>
<feature type="non-terminal residue" evidence="2">
    <location>
        <position position="1"/>
    </location>
</feature>
<evidence type="ECO:0000313" key="3">
    <source>
        <dbReference type="Proteomes" id="UP001189429"/>
    </source>
</evidence>
<proteinExistence type="predicted"/>
<comment type="caution">
    <text evidence="2">The sequence shown here is derived from an EMBL/GenBank/DDBJ whole genome shotgun (WGS) entry which is preliminary data.</text>
</comment>
<sequence length="81" mass="9034">TGRRLRQTVVARARAARDPQPLGRAGRERHREAQGHRVQAARAHHGRGRPGGACCAERRPLHHRCHAGGERERSEFGPAHE</sequence>
<accession>A0ABN9S311</accession>
<protein>
    <submittedName>
        <fullName evidence="2">Uncharacterized protein</fullName>
    </submittedName>
</protein>
<reference evidence="2" key="1">
    <citation type="submission" date="2023-10" db="EMBL/GenBank/DDBJ databases">
        <authorList>
            <person name="Chen Y."/>
            <person name="Shah S."/>
            <person name="Dougan E. K."/>
            <person name="Thang M."/>
            <person name="Chan C."/>
        </authorList>
    </citation>
    <scope>NUCLEOTIDE SEQUENCE [LARGE SCALE GENOMIC DNA]</scope>
</reference>
<name>A0ABN9S311_9DINO</name>
<feature type="compositionally biased region" description="Basic and acidic residues" evidence="1">
    <location>
        <begin position="25"/>
        <end position="35"/>
    </location>
</feature>
<dbReference type="EMBL" id="CAUYUJ010009218">
    <property type="protein sequence ID" value="CAK0826148.1"/>
    <property type="molecule type" value="Genomic_DNA"/>
</dbReference>
<evidence type="ECO:0000313" key="2">
    <source>
        <dbReference type="EMBL" id="CAK0826148.1"/>
    </source>
</evidence>
<evidence type="ECO:0000256" key="1">
    <source>
        <dbReference type="SAM" id="MobiDB-lite"/>
    </source>
</evidence>